<accession>A0A6A6XWQ0</accession>
<evidence type="ECO:0000313" key="3">
    <source>
        <dbReference type="Proteomes" id="UP000799757"/>
    </source>
</evidence>
<protein>
    <submittedName>
        <fullName evidence="2">Uncharacterized protein</fullName>
    </submittedName>
</protein>
<feature type="compositionally biased region" description="Gly residues" evidence="1">
    <location>
        <begin position="152"/>
        <end position="164"/>
    </location>
</feature>
<proteinExistence type="predicted"/>
<feature type="region of interest" description="Disordered" evidence="1">
    <location>
        <begin position="152"/>
        <end position="172"/>
    </location>
</feature>
<gene>
    <name evidence="2" type="ORF">K505DRAFT_70056</name>
</gene>
<evidence type="ECO:0000313" key="2">
    <source>
        <dbReference type="EMBL" id="KAF2800942.1"/>
    </source>
</evidence>
<evidence type="ECO:0000256" key="1">
    <source>
        <dbReference type="SAM" id="MobiDB-lite"/>
    </source>
</evidence>
<reference evidence="2" key="1">
    <citation type="journal article" date="2020" name="Stud. Mycol.">
        <title>101 Dothideomycetes genomes: a test case for predicting lifestyles and emergence of pathogens.</title>
        <authorList>
            <person name="Haridas S."/>
            <person name="Albert R."/>
            <person name="Binder M."/>
            <person name="Bloem J."/>
            <person name="Labutti K."/>
            <person name="Salamov A."/>
            <person name="Andreopoulos B."/>
            <person name="Baker S."/>
            <person name="Barry K."/>
            <person name="Bills G."/>
            <person name="Bluhm B."/>
            <person name="Cannon C."/>
            <person name="Castanera R."/>
            <person name="Culley D."/>
            <person name="Daum C."/>
            <person name="Ezra D."/>
            <person name="Gonzalez J."/>
            <person name="Henrissat B."/>
            <person name="Kuo A."/>
            <person name="Liang C."/>
            <person name="Lipzen A."/>
            <person name="Lutzoni F."/>
            <person name="Magnuson J."/>
            <person name="Mondo S."/>
            <person name="Nolan M."/>
            <person name="Ohm R."/>
            <person name="Pangilinan J."/>
            <person name="Park H.-J."/>
            <person name="Ramirez L."/>
            <person name="Alfaro M."/>
            <person name="Sun H."/>
            <person name="Tritt A."/>
            <person name="Yoshinaga Y."/>
            <person name="Zwiers L.-H."/>
            <person name="Turgeon B."/>
            <person name="Goodwin S."/>
            <person name="Spatafora J."/>
            <person name="Crous P."/>
            <person name="Grigoriev I."/>
        </authorList>
    </citation>
    <scope>NUCLEOTIDE SEQUENCE</scope>
    <source>
        <strain evidence="2">CBS 109.77</strain>
    </source>
</reference>
<feature type="region of interest" description="Disordered" evidence="1">
    <location>
        <begin position="1"/>
        <end position="134"/>
    </location>
</feature>
<name>A0A6A6XWQ0_9PLEO</name>
<feature type="compositionally biased region" description="Pro residues" evidence="1">
    <location>
        <begin position="56"/>
        <end position="81"/>
    </location>
</feature>
<sequence>METDFEAIPTEPLPPENPQTAHSPSSRVPTPNPQTPDRTSTHLEVSSHTPTTRPTIPNPHPPNPVPIPTPHPNPPTHPSVPPHTAALEIVLRDAEAAPGTLRLRQRHGKEQREKQKPGGRGDAPCPTSHRSRSCTRRRAVWLGALGLRPGGCRGGQRGEVGGGRSARERERERERVVRGRTFMQWENSALHLGLHSSWERASGGM</sequence>
<dbReference type="EMBL" id="MU001740">
    <property type="protein sequence ID" value="KAF2800942.1"/>
    <property type="molecule type" value="Genomic_DNA"/>
</dbReference>
<organism evidence="2 3">
    <name type="scientific">Melanomma pulvis-pyrius CBS 109.77</name>
    <dbReference type="NCBI Taxonomy" id="1314802"/>
    <lineage>
        <taxon>Eukaryota</taxon>
        <taxon>Fungi</taxon>
        <taxon>Dikarya</taxon>
        <taxon>Ascomycota</taxon>
        <taxon>Pezizomycotina</taxon>
        <taxon>Dothideomycetes</taxon>
        <taxon>Pleosporomycetidae</taxon>
        <taxon>Pleosporales</taxon>
        <taxon>Melanommataceae</taxon>
        <taxon>Melanomma</taxon>
    </lineage>
</organism>
<keyword evidence="3" id="KW-1185">Reference proteome</keyword>
<dbReference type="Proteomes" id="UP000799757">
    <property type="component" value="Unassembled WGS sequence"/>
</dbReference>
<feature type="compositionally biased region" description="Polar residues" evidence="1">
    <location>
        <begin position="18"/>
        <end position="47"/>
    </location>
</feature>
<dbReference type="AlphaFoldDB" id="A0A6A6XWQ0"/>